<reference evidence="1 2" key="1">
    <citation type="submission" date="2017-09" db="EMBL/GenBank/DDBJ databases">
        <title>Complete genome sequence analysis of the novel Escherichia coli phage SRT8.</title>
        <authorList>
            <person name="Fan X."/>
            <person name="Zhao K."/>
            <person name="Song S."/>
            <person name="Zhao Z."/>
        </authorList>
    </citation>
    <scope>NUCLEOTIDE SEQUENCE [LARGE SCALE GENOMIC DNA]</scope>
</reference>
<protein>
    <submittedName>
        <fullName evidence="1">Uncharacterized protein</fullName>
    </submittedName>
</protein>
<dbReference type="Proteomes" id="UP000228763">
    <property type="component" value="Segment"/>
</dbReference>
<dbReference type="KEGG" id="vg:40091914"/>
<accession>A0A2D1GP77</accession>
<dbReference type="RefSeq" id="YP_009615452.1">
    <property type="nucleotide sequence ID" value="NC_042043.1"/>
</dbReference>
<keyword evidence="2" id="KW-1185">Reference proteome</keyword>
<organism evidence="1 2">
    <name type="scientific">Escherichia phage SRT8</name>
    <dbReference type="NCBI Taxonomy" id="2496545"/>
    <lineage>
        <taxon>Viruses</taxon>
        <taxon>Duplodnaviria</taxon>
        <taxon>Heunggongvirae</taxon>
        <taxon>Uroviricota</taxon>
        <taxon>Caudoviricetes</taxon>
        <taxon>Drexlerviridae</taxon>
        <taxon>Tunavirinae</taxon>
        <taxon>Sertoctavirus</taxon>
        <taxon>Sertoctavirus SRT8</taxon>
    </lineage>
</organism>
<evidence type="ECO:0000313" key="2">
    <source>
        <dbReference type="Proteomes" id="UP000228763"/>
    </source>
</evidence>
<evidence type="ECO:0000313" key="1">
    <source>
        <dbReference type="EMBL" id="ATN93827.1"/>
    </source>
</evidence>
<sequence length="70" mass="8286">MKRLRQFEIDSKAVTLEGLLSHIHPSDRIEIIAKEMYSMNKYHDVNTTEMHTCGCKELDLTMDYREVGRR</sequence>
<dbReference type="GeneID" id="40091914"/>
<name>A0A2D1GP77_9CAUD</name>
<proteinExistence type="predicted"/>
<dbReference type="EMBL" id="MF996376">
    <property type="protein sequence ID" value="ATN93827.1"/>
    <property type="molecule type" value="Genomic_DNA"/>
</dbReference>